<feature type="compositionally biased region" description="Low complexity" evidence="1">
    <location>
        <begin position="274"/>
        <end position="283"/>
    </location>
</feature>
<feature type="region of interest" description="Disordered" evidence="1">
    <location>
        <begin position="81"/>
        <end position="310"/>
    </location>
</feature>
<organism evidence="2 3">
    <name type="scientific">Alectoria fallacina</name>
    <dbReference type="NCBI Taxonomy" id="1903189"/>
    <lineage>
        <taxon>Eukaryota</taxon>
        <taxon>Fungi</taxon>
        <taxon>Dikarya</taxon>
        <taxon>Ascomycota</taxon>
        <taxon>Pezizomycotina</taxon>
        <taxon>Lecanoromycetes</taxon>
        <taxon>OSLEUM clade</taxon>
        <taxon>Lecanoromycetidae</taxon>
        <taxon>Lecanorales</taxon>
        <taxon>Lecanorineae</taxon>
        <taxon>Parmeliaceae</taxon>
        <taxon>Alectoria</taxon>
    </lineage>
</organism>
<proteinExistence type="predicted"/>
<dbReference type="Proteomes" id="UP000664203">
    <property type="component" value="Unassembled WGS sequence"/>
</dbReference>
<comment type="caution">
    <text evidence="2">The sequence shown here is derived from an EMBL/GenBank/DDBJ whole genome shotgun (WGS) entry which is preliminary data.</text>
</comment>
<dbReference type="EMBL" id="CAJPDR010000087">
    <property type="protein sequence ID" value="CAF9916040.1"/>
    <property type="molecule type" value="Genomic_DNA"/>
</dbReference>
<sequence length="451" mass="49601">MTPPPMEILVHVSGPSRATDDARYTREAFGFLDLDIAKRHTLLGRESLMPNAVEQTQSYFGTTDAEEEQSQGVRVILEAKTSSQGAGRAVHKSKVRDWPGRPPPLRTPTYSRATASTLPWTTTKQTPHLLIERTPILPRPRTAPTPSTPSQAPPLRRSQSDSWHTPPSVVPDSQPTPPSSDQPEISSSPYLKGPFASSSPSPTRRASPPITKRPWLQVLSSPPSEDRTVEARPPAPAPFFLPPSAKRPRLEVPSSPPSENSADEIRPTVLATFPSSPSAENPPASSPPPNDKPRTLEIHPSRPKSTHSAFETHLTKSLKSIATILPLEKYFKPIITTRTPGTLERGHWLVPIDSWDETPKTKFWDYLTKFVGCAQAGWGTWCIRENEETVQAKESDKENNAAQPGEIVKIYCWGEVVGEIWLLLFIASGRMVKGVGAQWVDAGGVAVFVMR</sequence>
<gene>
    <name evidence="2" type="ORF">ALECFALPRED_010480</name>
</gene>
<reference evidence="2" key="1">
    <citation type="submission" date="2021-03" db="EMBL/GenBank/DDBJ databases">
        <authorList>
            <person name="Tagirdzhanova G."/>
        </authorList>
    </citation>
    <scope>NUCLEOTIDE SEQUENCE</scope>
</reference>
<feature type="compositionally biased region" description="Pro residues" evidence="1">
    <location>
        <begin position="137"/>
        <end position="147"/>
    </location>
</feature>
<accession>A0A8H3IHP0</accession>
<dbReference type="OrthoDB" id="5395975at2759"/>
<feature type="compositionally biased region" description="Polar residues" evidence="1">
    <location>
        <begin position="108"/>
        <end position="126"/>
    </location>
</feature>
<evidence type="ECO:0000313" key="2">
    <source>
        <dbReference type="EMBL" id="CAF9916040.1"/>
    </source>
</evidence>
<feature type="compositionally biased region" description="Low complexity" evidence="1">
    <location>
        <begin position="194"/>
        <end position="209"/>
    </location>
</feature>
<keyword evidence="3" id="KW-1185">Reference proteome</keyword>
<protein>
    <submittedName>
        <fullName evidence="2">Uncharacterized protein</fullName>
    </submittedName>
</protein>
<feature type="compositionally biased region" description="Basic and acidic residues" evidence="1">
    <location>
        <begin position="291"/>
        <end position="300"/>
    </location>
</feature>
<dbReference type="AlphaFoldDB" id="A0A8H3IHP0"/>
<evidence type="ECO:0000256" key="1">
    <source>
        <dbReference type="SAM" id="MobiDB-lite"/>
    </source>
</evidence>
<evidence type="ECO:0000313" key="3">
    <source>
        <dbReference type="Proteomes" id="UP000664203"/>
    </source>
</evidence>
<name>A0A8H3IHP0_9LECA</name>